<dbReference type="PROSITE" id="PS00059">
    <property type="entry name" value="ADH_ZINC"/>
    <property type="match status" value="1"/>
</dbReference>
<comment type="similarity">
    <text evidence="4">Belongs to the zinc-containing alcohol dehydrogenase family.</text>
</comment>
<evidence type="ECO:0000313" key="8">
    <source>
        <dbReference type="Proteomes" id="UP001248067"/>
    </source>
</evidence>
<dbReference type="PANTHER" id="PTHR43401:SF4">
    <property type="entry name" value="D-ARABINOSE 1-DEHYDROGENASE (NADP(+))"/>
    <property type="match status" value="1"/>
</dbReference>
<dbReference type="Gene3D" id="3.90.180.10">
    <property type="entry name" value="Medium-chain alcohol dehydrogenases, catalytic domain"/>
    <property type="match status" value="1"/>
</dbReference>
<keyword evidence="3 7" id="KW-0560">Oxidoreductase</keyword>
<feature type="domain" description="Alcohol dehydrogenase-like N-terminal" evidence="6">
    <location>
        <begin position="27"/>
        <end position="139"/>
    </location>
</feature>
<dbReference type="EC" id="1.1.1.1" evidence="7"/>
<dbReference type="Pfam" id="PF08240">
    <property type="entry name" value="ADH_N"/>
    <property type="match status" value="1"/>
</dbReference>
<keyword evidence="1 4" id="KW-0479">Metal-binding</keyword>
<evidence type="ECO:0000256" key="1">
    <source>
        <dbReference type="ARBA" id="ARBA00022723"/>
    </source>
</evidence>
<dbReference type="EMBL" id="VJSY01000063">
    <property type="protein sequence ID" value="MDR8757515.1"/>
    <property type="molecule type" value="Genomic_DNA"/>
</dbReference>
<dbReference type="Gene3D" id="3.40.50.720">
    <property type="entry name" value="NAD(P)-binding Rossmann-like Domain"/>
    <property type="match status" value="1"/>
</dbReference>
<proteinExistence type="inferred from homology"/>
<evidence type="ECO:0000313" key="7">
    <source>
        <dbReference type="EMBL" id="MDR8757515.1"/>
    </source>
</evidence>
<dbReference type="CDD" id="cd08240">
    <property type="entry name" value="6_hydroxyhexanoate_dh_like"/>
    <property type="match status" value="1"/>
</dbReference>
<dbReference type="Proteomes" id="UP001248067">
    <property type="component" value="Unassembled WGS sequence"/>
</dbReference>
<dbReference type="InterPro" id="IPR050129">
    <property type="entry name" value="Zn_alcohol_dh"/>
</dbReference>
<protein>
    <submittedName>
        <fullName evidence="7">Alcohol dehydrogenase</fullName>
        <ecNumber evidence="7">1.1.1.1</ecNumber>
    </submittedName>
</protein>
<dbReference type="InterPro" id="IPR013149">
    <property type="entry name" value="ADH-like_C"/>
</dbReference>
<sequence length="349" mass="36516">MESYDIVEWGKPLQKIVRETPVPVGPEVRVKISGCGVCHSDIHIQDGYLDLGEGKQVTFESIGAKLPFTMGHEIVGVVDAVGPEADAVLGSRCVVYPWIGCGVCRQCREGHELDCSSSAGLGTRRAGGYSDYVIVPHSRYLLDYGPLDPLIAATCACSGLTAWSALKKLPALSGDDTVVLLGAGGLGLAALGLARAATPARIVVADIDDERLSLALSKGADAVVNTRSNDAVAALHAVSGEAPRAVIDFVGAASTVEFSLQAVGKGGTVLVVGLFGGRLPLATALLPMRNITLRGSYVGSLAEMRELLALLQQQPLLNVPLFQVPMAELNERLDEMRAGKLIGRAIATP</sequence>
<dbReference type="GO" id="GO:0004022">
    <property type="term" value="F:alcohol dehydrogenase (NAD+) activity"/>
    <property type="evidence" value="ECO:0007669"/>
    <property type="project" value="UniProtKB-EC"/>
</dbReference>
<name>A0ABU2ECA8_9BURK</name>
<comment type="cofactor">
    <cofactor evidence="4">
        <name>Zn(2+)</name>
        <dbReference type="ChEBI" id="CHEBI:29105"/>
    </cofactor>
</comment>
<organism evidence="7 8">
    <name type="scientific">Burkholderia pseudomultivorans</name>
    <dbReference type="NCBI Taxonomy" id="1207504"/>
    <lineage>
        <taxon>Bacteria</taxon>
        <taxon>Pseudomonadati</taxon>
        <taxon>Pseudomonadota</taxon>
        <taxon>Betaproteobacteria</taxon>
        <taxon>Burkholderiales</taxon>
        <taxon>Burkholderiaceae</taxon>
        <taxon>Burkholderia</taxon>
        <taxon>Burkholderia cepacia complex</taxon>
    </lineage>
</organism>
<gene>
    <name evidence="7" type="primary">adh_3</name>
    <name evidence="7" type="ORF">FEQ00_05969</name>
</gene>
<dbReference type="InterPro" id="IPR002328">
    <property type="entry name" value="ADH_Zn_CS"/>
</dbReference>
<accession>A0ABU2ECA8</accession>
<dbReference type="SUPFAM" id="SSF51735">
    <property type="entry name" value="NAD(P)-binding Rossmann-fold domains"/>
    <property type="match status" value="1"/>
</dbReference>
<evidence type="ECO:0000256" key="4">
    <source>
        <dbReference type="RuleBase" id="RU361277"/>
    </source>
</evidence>
<reference evidence="7 8" key="1">
    <citation type="submission" date="2019-06" db="EMBL/GenBank/DDBJ databases">
        <title>Evolution of Burkholderia multivorans in the lungs of Cystic Fibrosis patients.</title>
        <authorList>
            <person name="Moreira L.M."/>
        </authorList>
    </citation>
    <scope>NUCLEOTIDE SEQUENCE [LARGE SCALE GENOMIC DNA]</scope>
    <source>
        <strain evidence="7 8">VC13239</strain>
    </source>
</reference>
<evidence type="ECO:0000256" key="2">
    <source>
        <dbReference type="ARBA" id="ARBA00022833"/>
    </source>
</evidence>
<dbReference type="PANTHER" id="PTHR43401">
    <property type="entry name" value="L-THREONINE 3-DEHYDROGENASE"/>
    <property type="match status" value="1"/>
</dbReference>
<dbReference type="InterPro" id="IPR013154">
    <property type="entry name" value="ADH-like_N"/>
</dbReference>
<evidence type="ECO:0000259" key="5">
    <source>
        <dbReference type="Pfam" id="PF00107"/>
    </source>
</evidence>
<evidence type="ECO:0000256" key="3">
    <source>
        <dbReference type="ARBA" id="ARBA00023002"/>
    </source>
</evidence>
<dbReference type="Pfam" id="PF00107">
    <property type="entry name" value="ADH_zinc_N"/>
    <property type="match status" value="1"/>
</dbReference>
<evidence type="ECO:0000259" key="6">
    <source>
        <dbReference type="Pfam" id="PF08240"/>
    </source>
</evidence>
<feature type="domain" description="Alcohol dehydrogenase-like C-terminal" evidence="5">
    <location>
        <begin position="185"/>
        <end position="312"/>
    </location>
</feature>
<keyword evidence="8" id="KW-1185">Reference proteome</keyword>
<dbReference type="SUPFAM" id="SSF50129">
    <property type="entry name" value="GroES-like"/>
    <property type="match status" value="1"/>
</dbReference>
<keyword evidence="2 4" id="KW-0862">Zinc</keyword>
<dbReference type="InterPro" id="IPR036291">
    <property type="entry name" value="NAD(P)-bd_dom_sf"/>
</dbReference>
<dbReference type="InterPro" id="IPR011032">
    <property type="entry name" value="GroES-like_sf"/>
</dbReference>
<comment type="caution">
    <text evidence="7">The sequence shown here is derived from an EMBL/GenBank/DDBJ whole genome shotgun (WGS) entry which is preliminary data.</text>
</comment>
<dbReference type="RefSeq" id="WP_034194718.1">
    <property type="nucleotide sequence ID" value="NZ_CADFDQ010000040.1"/>
</dbReference>